<keyword evidence="2" id="KW-1185">Reference proteome</keyword>
<dbReference type="AlphaFoldDB" id="A0A0D9ZLL5"/>
<evidence type="ECO:0000313" key="2">
    <source>
        <dbReference type="Proteomes" id="UP000026961"/>
    </source>
</evidence>
<dbReference type="EnsemblPlants" id="OGLUM04G14490.1">
    <property type="protein sequence ID" value="OGLUM04G14490.1"/>
    <property type="gene ID" value="OGLUM04G14490"/>
</dbReference>
<dbReference type="HOGENOM" id="CLU_1716097_0_0_1"/>
<name>A0A0D9ZLL5_9ORYZ</name>
<evidence type="ECO:0000313" key="1">
    <source>
        <dbReference type="EnsemblPlants" id="OGLUM04G14490.1"/>
    </source>
</evidence>
<dbReference type="Proteomes" id="UP000026961">
    <property type="component" value="Chromosome 4"/>
</dbReference>
<reference evidence="1" key="1">
    <citation type="submission" date="2015-04" db="UniProtKB">
        <authorList>
            <consortium name="EnsemblPlants"/>
        </authorList>
    </citation>
    <scope>IDENTIFICATION</scope>
</reference>
<proteinExistence type="predicted"/>
<organism evidence="1">
    <name type="scientific">Oryza glumipatula</name>
    <dbReference type="NCBI Taxonomy" id="40148"/>
    <lineage>
        <taxon>Eukaryota</taxon>
        <taxon>Viridiplantae</taxon>
        <taxon>Streptophyta</taxon>
        <taxon>Embryophyta</taxon>
        <taxon>Tracheophyta</taxon>
        <taxon>Spermatophyta</taxon>
        <taxon>Magnoliopsida</taxon>
        <taxon>Liliopsida</taxon>
        <taxon>Poales</taxon>
        <taxon>Poaceae</taxon>
        <taxon>BOP clade</taxon>
        <taxon>Oryzoideae</taxon>
        <taxon>Oryzeae</taxon>
        <taxon>Oryzinae</taxon>
        <taxon>Oryza</taxon>
    </lineage>
</organism>
<accession>A0A0D9ZLL5</accession>
<dbReference type="Gramene" id="OGLUM04G14490.1">
    <property type="protein sequence ID" value="OGLUM04G14490.1"/>
    <property type="gene ID" value="OGLUM04G14490"/>
</dbReference>
<reference evidence="1" key="2">
    <citation type="submission" date="2018-05" db="EMBL/GenBank/DDBJ databases">
        <title>OgluRS3 (Oryza glumaepatula Reference Sequence Version 3).</title>
        <authorList>
            <person name="Zhang J."/>
            <person name="Kudrna D."/>
            <person name="Lee S."/>
            <person name="Talag J."/>
            <person name="Welchert J."/>
            <person name="Wing R.A."/>
        </authorList>
    </citation>
    <scope>NUCLEOTIDE SEQUENCE [LARGE SCALE GENOMIC DNA]</scope>
</reference>
<protein>
    <submittedName>
        <fullName evidence="1">Uncharacterized protein</fullName>
    </submittedName>
</protein>
<sequence length="153" mass="17433">MELLQVQQYPMAANRKLLFCFAILVATAILLVSLLTLAVPDLVVAAGEEEKYGRRTNDTAGVLDLHRHLSCSTVEFAVEQWLAGEPPDQHCAEWRRLQVEQIRRWLRRRNRRTGRFPKNRTASQVIDGQGEGRDGQRRYCSMGVGMARWAEPG</sequence>